<dbReference type="InterPro" id="IPR019734">
    <property type="entry name" value="TPR_rpt"/>
</dbReference>
<dbReference type="EMBL" id="JAUOQI010000005">
    <property type="protein sequence ID" value="MDO6577523.1"/>
    <property type="molecule type" value="Genomic_DNA"/>
</dbReference>
<evidence type="ECO:0000256" key="5">
    <source>
        <dbReference type="SAM" id="SignalP"/>
    </source>
</evidence>
<evidence type="ECO:0000256" key="1">
    <source>
        <dbReference type="ARBA" id="ARBA00001946"/>
    </source>
</evidence>
<sequence length="643" mass="72574">MAVVNRRTCFLILFAALGMLFSLSFSVSAIPETEATAASDTTPGAISENALRDFEESIFLHPQQTYRKLVTLAQANDFSNEGRVWLLLRKAQSENVLTLYKEMDATLVTVAPLANVMTNEQHALWLYLQGSRMHQTGNISGAIDTLKYAVEVAKENTNSTIYVLAIRELGYGFALSGDYYRATLILQDAYKNLVTLNNPFFNGLLEESLGDTYNYLGNYTKAIEYYEGALTFFESIGYQPHVASTLLGLAMVNRKLESWDDALSYFNRYEIALSFTDNHSENFYLHYGRAMTMAEKGECNLAIGAIDDALSLSGPIDYNAELYKKRALCNLTLDNLSAAKQDLSKARTIFNGIEALHNTQWHLELDYIAGLVAFKDNRFEQAFEYIHMYYKDFLELQRLNNSEYVTQVQATMEAERKDKEIALLKQQTQLQAVTAREQSLKVRQKNMMLSGVALIFALLLIFVIFQNKNAKKLLALSIRDELTGLHNRRYFFDYFENNLVKLNPNHVGLALISFDIDNFKHINDNLGHHVGDEVIKTVAQTAANTLRTNDVIARIGGDEFIIALPRTTLLQAKEIAKRILENIRSHRFITKEGADFSVTASLGVAYHDQNKFIALDVKSLMESADTALYQSKRAGKNRFTVAA</sequence>
<evidence type="ECO:0000256" key="4">
    <source>
        <dbReference type="SAM" id="Phobius"/>
    </source>
</evidence>
<comment type="catalytic activity">
    <reaction evidence="3">
        <text>2 GTP = 3',3'-c-di-GMP + 2 diphosphate</text>
        <dbReference type="Rhea" id="RHEA:24898"/>
        <dbReference type="ChEBI" id="CHEBI:33019"/>
        <dbReference type="ChEBI" id="CHEBI:37565"/>
        <dbReference type="ChEBI" id="CHEBI:58805"/>
        <dbReference type="EC" id="2.7.7.65"/>
    </reaction>
</comment>
<dbReference type="Proteomes" id="UP001170717">
    <property type="component" value="Unassembled WGS sequence"/>
</dbReference>
<dbReference type="InterPro" id="IPR011990">
    <property type="entry name" value="TPR-like_helical_dom_sf"/>
</dbReference>
<dbReference type="AlphaFoldDB" id="A0AAW7Z4V3"/>
<dbReference type="SMART" id="SM00267">
    <property type="entry name" value="GGDEF"/>
    <property type="match status" value="1"/>
</dbReference>
<protein>
    <recommendedName>
        <fullName evidence="2">diguanylate cyclase</fullName>
        <ecNumber evidence="2">2.7.7.65</ecNumber>
    </recommendedName>
</protein>
<dbReference type="NCBIfam" id="TIGR00254">
    <property type="entry name" value="GGDEF"/>
    <property type="match status" value="1"/>
</dbReference>
<reference evidence="7" key="1">
    <citation type="submission" date="2023-07" db="EMBL/GenBank/DDBJ databases">
        <title>Genome content predicts the carbon catabolic preferences of heterotrophic bacteria.</title>
        <authorList>
            <person name="Gralka M."/>
        </authorList>
    </citation>
    <scope>NUCLEOTIDE SEQUENCE</scope>
    <source>
        <strain evidence="7">F2M12</strain>
    </source>
</reference>
<accession>A0AAW7Z4V3</accession>
<feature type="transmembrane region" description="Helical" evidence="4">
    <location>
        <begin position="447"/>
        <end position="465"/>
    </location>
</feature>
<proteinExistence type="predicted"/>
<feature type="domain" description="GGDEF" evidence="6">
    <location>
        <begin position="507"/>
        <end position="643"/>
    </location>
</feature>
<keyword evidence="5" id="KW-0732">Signal</keyword>
<dbReference type="FunFam" id="3.30.70.270:FF:000001">
    <property type="entry name" value="Diguanylate cyclase domain protein"/>
    <property type="match status" value="1"/>
</dbReference>
<dbReference type="PANTHER" id="PTHR45138:SF9">
    <property type="entry name" value="DIGUANYLATE CYCLASE DGCM-RELATED"/>
    <property type="match status" value="1"/>
</dbReference>
<keyword evidence="4" id="KW-0812">Transmembrane</keyword>
<keyword evidence="4" id="KW-0472">Membrane</keyword>
<dbReference type="InterPro" id="IPR000160">
    <property type="entry name" value="GGDEF_dom"/>
</dbReference>
<keyword evidence="4" id="KW-1133">Transmembrane helix</keyword>
<dbReference type="SUPFAM" id="SSF55073">
    <property type="entry name" value="Nucleotide cyclase"/>
    <property type="match status" value="1"/>
</dbReference>
<name>A0AAW7Z4V3_9ALTE</name>
<feature type="signal peptide" evidence="5">
    <location>
        <begin position="1"/>
        <end position="29"/>
    </location>
</feature>
<organism evidence="7 8">
    <name type="scientific">Alteromonas stellipolaris</name>
    <dbReference type="NCBI Taxonomy" id="233316"/>
    <lineage>
        <taxon>Bacteria</taxon>
        <taxon>Pseudomonadati</taxon>
        <taxon>Pseudomonadota</taxon>
        <taxon>Gammaproteobacteria</taxon>
        <taxon>Alteromonadales</taxon>
        <taxon>Alteromonadaceae</taxon>
        <taxon>Alteromonas/Salinimonas group</taxon>
        <taxon>Alteromonas</taxon>
    </lineage>
</organism>
<dbReference type="InterPro" id="IPR043128">
    <property type="entry name" value="Rev_trsase/Diguanyl_cyclase"/>
</dbReference>
<comment type="cofactor">
    <cofactor evidence="1">
        <name>Mg(2+)</name>
        <dbReference type="ChEBI" id="CHEBI:18420"/>
    </cofactor>
</comment>
<dbReference type="GO" id="GO:0052621">
    <property type="term" value="F:diguanylate cyclase activity"/>
    <property type="evidence" value="ECO:0007669"/>
    <property type="project" value="UniProtKB-EC"/>
</dbReference>
<dbReference type="Gene3D" id="1.25.40.10">
    <property type="entry name" value="Tetratricopeptide repeat domain"/>
    <property type="match status" value="2"/>
</dbReference>
<comment type="caution">
    <text evidence="7">The sequence shown here is derived from an EMBL/GenBank/DDBJ whole genome shotgun (WGS) entry which is preliminary data.</text>
</comment>
<evidence type="ECO:0000259" key="6">
    <source>
        <dbReference type="PROSITE" id="PS50887"/>
    </source>
</evidence>
<dbReference type="Pfam" id="PF00990">
    <property type="entry name" value="GGDEF"/>
    <property type="match status" value="1"/>
</dbReference>
<dbReference type="SUPFAM" id="SSF48452">
    <property type="entry name" value="TPR-like"/>
    <property type="match status" value="2"/>
</dbReference>
<dbReference type="Gene3D" id="3.30.70.270">
    <property type="match status" value="1"/>
</dbReference>
<dbReference type="PROSITE" id="PS50887">
    <property type="entry name" value="GGDEF"/>
    <property type="match status" value="1"/>
</dbReference>
<dbReference type="RefSeq" id="WP_138118153.1">
    <property type="nucleotide sequence ID" value="NZ_CP013926.1"/>
</dbReference>
<evidence type="ECO:0000256" key="3">
    <source>
        <dbReference type="ARBA" id="ARBA00034247"/>
    </source>
</evidence>
<feature type="chain" id="PRO_5043678629" description="diguanylate cyclase" evidence="5">
    <location>
        <begin position="30"/>
        <end position="643"/>
    </location>
</feature>
<evidence type="ECO:0000313" key="8">
    <source>
        <dbReference type="Proteomes" id="UP001170717"/>
    </source>
</evidence>
<dbReference type="PANTHER" id="PTHR45138">
    <property type="entry name" value="REGULATORY COMPONENTS OF SENSORY TRANSDUCTION SYSTEM"/>
    <property type="match status" value="1"/>
</dbReference>
<evidence type="ECO:0000256" key="2">
    <source>
        <dbReference type="ARBA" id="ARBA00012528"/>
    </source>
</evidence>
<dbReference type="InterPro" id="IPR050469">
    <property type="entry name" value="Diguanylate_Cyclase"/>
</dbReference>
<evidence type="ECO:0000313" key="7">
    <source>
        <dbReference type="EMBL" id="MDO6577523.1"/>
    </source>
</evidence>
<dbReference type="EC" id="2.7.7.65" evidence="2"/>
<gene>
    <name evidence="7" type="ORF">Q4527_08965</name>
</gene>
<dbReference type="SMART" id="SM00028">
    <property type="entry name" value="TPR"/>
    <property type="match status" value="4"/>
</dbReference>
<dbReference type="Pfam" id="PF13424">
    <property type="entry name" value="TPR_12"/>
    <property type="match status" value="1"/>
</dbReference>
<dbReference type="CDD" id="cd01949">
    <property type="entry name" value="GGDEF"/>
    <property type="match status" value="1"/>
</dbReference>
<dbReference type="InterPro" id="IPR029787">
    <property type="entry name" value="Nucleotide_cyclase"/>
</dbReference>